<dbReference type="PRINTS" id="PR01035">
    <property type="entry name" value="TCRTETA"/>
</dbReference>
<dbReference type="GO" id="GO:0005886">
    <property type="term" value="C:plasma membrane"/>
    <property type="evidence" value="ECO:0007669"/>
    <property type="project" value="UniProtKB-SubCell"/>
</dbReference>
<dbReference type="InterPro" id="IPR001958">
    <property type="entry name" value="Tet-R_TetA/multi-R_MdtG-like"/>
</dbReference>
<evidence type="ECO:0000259" key="8">
    <source>
        <dbReference type="PROSITE" id="PS50850"/>
    </source>
</evidence>
<evidence type="ECO:0000256" key="1">
    <source>
        <dbReference type="ARBA" id="ARBA00004651"/>
    </source>
</evidence>
<dbReference type="Proteomes" id="UP000002663">
    <property type="component" value="Chromosome"/>
</dbReference>
<feature type="transmembrane region" description="Helical" evidence="7">
    <location>
        <begin position="136"/>
        <end position="159"/>
    </location>
</feature>
<dbReference type="KEGG" id="thl:TEH_09250"/>
<feature type="transmembrane region" description="Helical" evidence="7">
    <location>
        <begin position="47"/>
        <end position="65"/>
    </location>
</feature>
<dbReference type="PROSITE" id="PS50850">
    <property type="entry name" value="MFS"/>
    <property type="match status" value="1"/>
</dbReference>
<accession>A0AAN1SG31</accession>
<evidence type="ECO:0000313" key="9">
    <source>
        <dbReference type="EMBL" id="BAK94252.1"/>
    </source>
</evidence>
<evidence type="ECO:0000256" key="4">
    <source>
        <dbReference type="ARBA" id="ARBA00022692"/>
    </source>
</evidence>
<protein>
    <submittedName>
        <fullName evidence="9">Major facilitator superfamily transporter</fullName>
    </submittedName>
</protein>
<dbReference type="AlphaFoldDB" id="A0AAN1SG31"/>
<feature type="transmembrane region" description="Helical" evidence="7">
    <location>
        <begin position="77"/>
        <end position="93"/>
    </location>
</feature>
<dbReference type="PANTHER" id="PTHR23517">
    <property type="entry name" value="RESISTANCE PROTEIN MDTM, PUTATIVE-RELATED-RELATED"/>
    <property type="match status" value="1"/>
</dbReference>
<evidence type="ECO:0000256" key="5">
    <source>
        <dbReference type="ARBA" id="ARBA00022989"/>
    </source>
</evidence>
<proteinExistence type="predicted"/>
<feature type="transmembrane region" description="Helical" evidence="7">
    <location>
        <begin position="99"/>
        <end position="115"/>
    </location>
</feature>
<feature type="transmembrane region" description="Helical" evidence="7">
    <location>
        <begin position="212"/>
        <end position="232"/>
    </location>
</feature>
<name>A0AAN1SG31_TETHN</name>
<keyword evidence="3" id="KW-1003">Cell membrane</keyword>
<dbReference type="GO" id="GO:0022857">
    <property type="term" value="F:transmembrane transporter activity"/>
    <property type="evidence" value="ECO:0007669"/>
    <property type="project" value="InterPro"/>
</dbReference>
<feature type="transmembrane region" description="Helical" evidence="7">
    <location>
        <begin position="165"/>
        <end position="183"/>
    </location>
</feature>
<evidence type="ECO:0000256" key="3">
    <source>
        <dbReference type="ARBA" id="ARBA00022475"/>
    </source>
</evidence>
<comment type="subcellular location">
    <subcellularLocation>
        <location evidence="1">Cell membrane</location>
        <topology evidence="1">Multi-pass membrane protein</topology>
    </subcellularLocation>
</comment>
<dbReference type="Gene3D" id="1.20.1250.20">
    <property type="entry name" value="MFS general substrate transporter like domains"/>
    <property type="match status" value="2"/>
</dbReference>
<feature type="transmembrane region" description="Helical" evidence="7">
    <location>
        <begin position="12"/>
        <end position="35"/>
    </location>
</feature>
<sequence>MSVMKNVSNSAIILLLGTLLTRTAMFMSIPFLAIYLDNVVKLSSTQIGYVIGIQPFVGVIFSLFVGKIIDYCQIKKVLIIVPIIWGIVFILFAYTNFFIGFLILNGLSGLSYVIYEPACKKALSQYAVTQSKLFIFNLRYAAINVGAVIGPLLSVFLGFKYTIKPYIILGFIYILVGLMNLFLRKSTVITNGKQNDLLFHYEKKYFNQKKNFFRLILLIVGVSFSYFGYSLFNSTISQYLSRLGENGVETYSSLLSLSALAIIIFQFPIIHLTRTIQSNCILAVSNLLFSSCLFIVNLFPNYLALITFTLFYSFGELLLGSRLDYTVDQLANENNKALFFSLAELTKIGSTMGPIIGGVLVSYLGWNNHIIIFCMLGIITLLGSPLLYFSRQKKAESVHPSFYDST</sequence>
<gene>
    <name evidence="9" type="ordered locus">TEH_09250</name>
</gene>
<dbReference type="SUPFAM" id="SSF103473">
    <property type="entry name" value="MFS general substrate transporter"/>
    <property type="match status" value="1"/>
</dbReference>
<dbReference type="InterPro" id="IPR020846">
    <property type="entry name" value="MFS_dom"/>
</dbReference>
<evidence type="ECO:0000313" key="10">
    <source>
        <dbReference type="Proteomes" id="UP000002663"/>
    </source>
</evidence>
<evidence type="ECO:0000256" key="2">
    <source>
        <dbReference type="ARBA" id="ARBA00022448"/>
    </source>
</evidence>
<feature type="domain" description="Major facilitator superfamily (MFS) profile" evidence="8">
    <location>
        <begin position="10"/>
        <end position="395"/>
    </location>
</feature>
<dbReference type="EMBL" id="AP012046">
    <property type="protein sequence ID" value="BAK94252.1"/>
    <property type="molecule type" value="Genomic_DNA"/>
</dbReference>
<feature type="transmembrane region" description="Helical" evidence="7">
    <location>
        <begin position="252"/>
        <end position="273"/>
    </location>
</feature>
<keyword evidence="6 7" id="KW-0472">Membrane</keyword>
<dbReference type="PANTHER" id="PTHR23517:SF10">
    <property type="entry name" value="MAJOR FACILITATOR SUPERFAMILY (MFS) PROFILE DOMAIN-CONTAINING PROTEIN"/>
    <property type="match status" value="1"/>
</dbReference>
<keyword evidence="2" id="KW-0813">Transport</keyword>
<dbReference type="InterPro" id="IPR036259">
    <property type="entry name" value="MFS_trans_sf"/>
</dbReference>
<evidence type="ECO:0000256" key="6">
    <source>
        <dbReference type="ARBA" id="ARBA00023136"/>
    </source>
</evidence>
<keyword evidence="4 7" id="KW-0812">Transmembrane</keyword>
<reference evidence="9 10" key="1">
    <citation type="submission" date="2011-01" db="EMBL/GenBank/DDBJ databases">
        <title>Whole genome sequence of Tetragenococcus halophilus NBRC 12172.</title>
        <authorList>
            <person name="Nakazawa H."/>
            <person name="Omata S."/>
            <person name="Koga C."/>
            <person name="Watanabe Y."/>
            <person name="Katano Y."/>
            <person name="Ito N."/>
            <person name="Tsukatani N."/>
            <person name="Ankai A."/>
            <person name="Oguchi A."/>
            <person name="Fukui S."/>
            <person name="Yashiro I."/>
            <person name="Kamata S."/>
            <person name="Hashimoto Y."/>
            <person name="Yamazaki J."/>
            <person name="Taguchi H."/>
            <person name="Tanaka A."/>
            <person name="Koyama T."/>
            <person name="Ichige A."/>
            <person name="Hanya Y."/>
            <person name="Tanikawa S."/>
            <person name="Yamazaki S."/>
            <person name="Fujita N."/>
        </authorList>
    </citation>
    <scope>NUCLEOTIDE SEQUENCE [LARGE SCALE GENOMIC DNA]</scope>
    <source>
        <strain evidence="10">DSM 20338 / JCM 20259 / NCIMB 9735 / NBRC 12172</strain>
    </source>
</reference>
<feature type="transmembrane region" description="Helical" evidence="7">
    <location>
        <begin position="370"/>
        <end position="389"/>
    </location>
</feature>
<keyword evidence="5 7" id="KW-1133">Transmembrane helix</keyword>
<dbReference type="InterPro" id="IPR011701">
    <property type="entry name" value="MFS"/>
</dbReference>
<dbReference type="Pfam" id="PF07690">
    <property type="entry name" value="MFS_1"/>
    <property type="match status" value="1"/>
</dbReference>
<evidence type="ECO:0000256" key="7">
    <source>
        <dbReference type="SAM" id="Phobius"/>
    </source>
</evidence>
<dbReference type="InterPro" id="IPR050171">
    <property type="entry name" value="MFS_Transporters"/>
</dbReference>
<organism evidence="9 10">
    <name type="scientific">Tetragenococcus halophilus (strain DSM 20338 / JCM 20259 / NCIMB 9735 / NBRC 12172)</name>
    <name type="common">Pediococcus halophilus</name>
    <dbReference type="NCBI Taxonomy" id="945021"/>
    <lineage>
        <taxon>Bacteria</taxon>
        <taxon>Bacillati</taxon>
        <taxon>Bacillota</taxon>
        <taxon>Bacilli</taxon>
        <taxon>Lactobacillales</taxon>
        <taxon>Enterococcaceae</taxon>
        <taxon>Tetragenococcus</taxon>
    </lineage>
</organism>